<dbReference type="EMBL" id="JBAKIA010000018">
    <property type="protein sequence ID" value="MEJ8476396.1"/>
    <property type="molecule type" value="Genomic_DNA"/>
</dbReference>
<dbReference type="Proteomes" id="UP001385499">
    <property type="component" value="Unassembled WGS sequence"/>
</dbReference>
<dbReference type="RefSeq" id="WP_340276905.1">
    <property type="nucleotide sequence ID" value="NZ_JBAKIA010000018.1"/>
</dbReference>
<accession>A0ABU8TQF3</accession>
<name>A0ABU8TQF3_9HYPH</name>
<keyword evidence="1" id="KW-1133">Transmembrane helix</keyword>
<feature type="transmembrane region" description="Helical" evidence="1">
    <location>
        <begin position="28"/>
        <end position="46"/>
    </location>
</feature>
<evidence type="ECO:0008006" key="4">
    <source>
        <dbReference type="Google" id="ProtNLM"/>
    </source>
</evidence>
<keyword evidence="1" id="KW-0812">Transmembrane</keyword>
<proteinExistence type="predicted"/>
<keyword evidence="3" id="KW-1185">Reference proteome</keyword>
<evidence type="ECO:0000313" key="2">
    <source>
        <dbReference type="EMBL" id="MEJ8476396.1"/>
    </source>
</evidence>
<comment type="caution">
    <text evidence="2">The sequence shown here is derived from an EMBL/GenBank/DDBJ whole genome shotgun (WGS) entry which is preliminary data.</text>
</comment>
<sequence length="96" mass="10953">MKLLWWTVAAVLIALGLATIWLPIPTGVPLLALGSILIISTSRQAARNLRNRRRRGPALNHIFVWLEDRSPLRLSRILKRTRPRNLPNSSRKISSR</sequence>
<reference evidence="2 3" key="1">
    <citation type="submission" date="2024-02" db="EMBL/GenBank/DDBJ databases">
        <title>Roseibium algae sp. nov., isolated from marine alga (Grateloupia sp.), showing potential in myo-inositol conversion.</title>
        <authorList>
            <person name="Wang Y."/>
        </authorList>
    </citation>
    <scope>NUCLEOTIDE SEQUENCE [LARGE SCALE GENOMIC DNA]</scope>
    <source>
        <strain evidence="2 3">H3510</strain>
    </source>
</reference>
<protein>
    <recommendedName>
        <fullName evidence="4">Transmembrane protein PGPGW</fullName>
    </recommendedName>
</protein>
<evidence type="ECO:0000313" key="3">
    <source>
        <dbReference type="Proteomes" id="UP001385499"/>
    </source>
</evidence>
<organism evidence="2 3">
    <name type="scientific">Roseibium algae</name>
    <dbReference type="NCBI Taxonomy" id="3123038"/>
    <lineage>
        <taxon>Bacteria</taxon>
        <taxon>Pseudomonadati</taxon>
        <taxon>Pseudomonadota</taxon>
        <taxon>Alphaproteobacteria</taxon>
        <taxon>Hyphomicrobiales</taxon>
        <taxon>Stappiaceae</taxon>
        <taxon>Roseibium</taxon>
    </lineage>
</organism>
<evidence type="ECO:0000256" key="1">
    <source>
        <dbReference type="SAM" id="Phobius"/>
    </source>
</evidence>
<gene>
    <name evidence="2" type="ORF">V6575_20085</name>
</gene>
<keyword evidence="1" id="KW-0472">Membrane</keyword>